<feature type="compositionally biased region" description="Acidic residues" evidence="1">
    <location>
        <begin position="576"/>
        <end position="595"/>
    </location>
</feature>
<reference evidence="2" key="2">
    <citation type="journal article" date="2023" name="Proc. Natl. Acad. Sci. U.S.A.">
        <title>A global phylogenomic analysis of the shiitake genus Lentinula.</title>
        <authorList>
            <person name="Sierra-Patev S."/>
            <person name="Min B."/>
            <person name="Naranjo-Ortiz M."/>
            <person name="Looney B."/>
            <person name="Konkel Z."/>
            <person name="Slot J.C."/>
            <person name="Sakamoto Y."/>
            <person name="Steenwyk J.L."/>
            <person name="Rokas A."/>
            <person name="Carro J."/>
            <person name="Camarero S."/>
            <person name="Ferreira P."/>
            <person name="Molpeceres G."/>
            <person name="Ruiz-Duenas F.J."/>
            <person name="Serrano A."/>
            <person name="Henrissat B."/>
            <person name="Drula E."/>
            <person name="Hughes K.W."/>
            <person name="Mata J.L."/>
            <person name="Ishikawa N.K."/>
            <person name="Vargas-Isla R."/>
            <person name="Ushijima S."/>
            <person name="Smith C.A."/>
            <person name="Donoghue J."/>
            <person name="Ahrendt S."/>
            <person name="Andreopoulos W."/>
            <person name="He G."/>
            <person name="LaButti K."/>
            <person name="Lipzen A."/>
            <person name="Ng V."/>
            <person name="Riley R."/>
            <person name="Sandor L."/>
            <person name="Barry K."/>
            <person name="Martinez A.T."/>
            <person name="Xiao Y."/>
            <person name="Gibbons J.G."/>
            <person name="Terashima K."/>
            <person name="Grigoriev I.V."/>
            <person name="Hibbett D."/>
        </authorList>
    </citation>
    <scope>NUCLEOTIDE SEQUENCE</scope>
    <source>
        <strain evidence="2">ET3784</strain>
    </source>
</reference>
<reference evidence="2" key="1">
    <citation type="submission" date="2022-08" db="EMBL/GenBank/DDBJ databases">
        <authorList>
            <consortium name="DOE Joint Genome Institute"/>
            <person name="Min B."/>
            <person name="Sierra-Patev S."/>
            <person name="Naranjo-Ortiz M."/>
            <person name="Looney B."/>
            <person name="Konkel Z."/>
            <person name="Slot J.C."/>
            <person name="Sakamoto Y."/>
            <person name="Steenwyk J.L."/>
            <person name="Rokas A."/>
            <person name="Carro J."/>
            <person name="Camarero S."/>
            <person name="Ferreira P."/>
            <person name="Molpeceres G."/>
            <person name="Ruiz-duenas F.J."/>
            <person name="Serrano A."/>
            <person name="Henrissat B."/>
            <person name="Drula E."/>
            <person name="Hughes K.W."/>
            <person name="Mata J.L."/>
            <person name="Ishikawa N.K."/>
            <person name="Vargas-Isla R."/>
            <person name="Ushijima S."/>
            <person name="Smith C.A."/>
            <person name="Ahrendt S."/>
            <person name="Andreopoulos W."/>
            <person name="He G."/>
            <person name="LaButti K."/>
            <person name="Lipzen A."/>
            <person name="Ng V."/>
            <person name="Riley R."/>
            <person name="Sandor L."/>
            <person name="Barry K."/>
            <person name="Martinez A.T."/>
            <person name="Xiao Y."/>
            <person name="Gibbons J.G."/>
            <person name="Terashima K."/>
            <person name="Hibbett D.S."/>
            <person name="Grigoriev I.V."/>
        </authorList>
    </citation>
    <scope>NUCLEOTIDE SEQUENCE</scope>
    <source>
        <strain evidence="2">ET3784</strain>
    </source>
</reference>
<feature type="compositionally biased region" description="Acidic residues" evidence="1">
    <location>
        <begin position="682"/>
        <end position="702"/>
    </location>
</feature>
<dbReference type="EMBL" id="JANVFO010000001">
    <property type="protein sequence ID" value="KAJ3737635.1"/>
    <property type="molecule type" value="Genomic_DNA"/>
</dbReference>
<feature type="compositionally biased region" description="Polar residues" evidence="1">
    <location>
        <begin position="522"/>
        <end position="532"/>
    </location>
</feature>
<name>A0AA38JWD9_9AGAR</name>
<organism evidence="2 3">
    <name type="scientific">Lentinula guzmanii</name>
    <dbReference type="NCBI Taxonomy" id="2804957"/>
    <lineage>
        <taxon>Eukaryota</taxon>
        <taxon>Fungi</taxon>
        <taxon>Dikarya</taxon>
        <taxon>Basidiomycota</taxon>
        <taxon>Agaricomycotina</taxon>
        <taxon>Agaricomycetes</taxon>
        <taxon>Agaricomycetidae</taxon>
        <taxon>Agaricales</taxon>
        <taxon>Marasmiineae</taxon>
        <taxon>Omphalotaceae</taxon>
        <taxon>Lentinula</taxon>
    </lineage>
</organism>
<comment type="caution">
    <text evidence="2">The sequence shown here is derived from an EMBL/GenBank/DDBJ whole genome shotgun (WGS) entry which is preliminary data.</text>
</comment>
<keyword evidence="3" id="KW-1185">Reference proteome</keyword>
<feature type="region of interest" description="Disordered" evidence="1">
    <location>
        <begin position="110"/>
        <end position="175"/>
    </location>
</feature>
<dbReference type="Proteomes" id="UP001176059">
    <property type="component" value="Unassembled WGS sequence"/>
</dbReference>
<feature type="compositionally biased region" description="Basic residues" evidence="1">
    <location>
        <begin position="556"/>
        <end position="569"/>
    </location>
</feature>
<evidence type="ECO:0000313" key="3">
    <source>
        <dbReference type="Proteomes" id="UP001176059"/>
    </source>
</evidence>
<evidence type="ECO:0000313" key="2">
    <source>
        <dbReference type="EMBL" id="KAJ3737635.1"/>
    </source>
</evidence>
<dbReference type="AlphaFoldDB" id="A0AA38JWD9"/>
<accession>A0AA38JWD9</accession>
<feature type="compositionally biased region" description="Basic residues" evidence="1">
    <location>
        <begin position="537"/>
        <end position="548"/>
    </location>
</feature>
<sequence>MPRPQPTANYYRPPSFHPYPASSPSLTPRLTSTPNPIFPPPPSSQRPQQSHSLYPTPSRSHTPHSLPAPMAVRYPVQTIPRSSVSSLPSAPREKISLIWDKVVVSNVTDSSAISKPAQVSSESDSGASPTAGRKDMLSSSHKPLPSRFLSDIGNHLQGSSGAASHSEAQCSADSPVGLGLESAARSPVFPISGEIQPELHHNHDHLGMTTAVTLLILQHSCLIYLTDHLANVIAKICDSLETQMDQVQREYRVPLARVRKMVGLHWSQRGKKEPSAYNVGVFIKARELNEDLSKGYKHQAPEIHQALQEDDDMMKEIEDPESKVVEKWRQEMKDSKEDKFVGTRGSSRAVRRQGTVVMSTSKRESRVEANTIFIQMENLSKLTGAFTFGMMCKGDFSTSITPAFWGIGPMEDFLMDTFKMSGFDFVNAAQSYACLAALKGKGMTNDQMKESIASMISRGIQELTGRKIRMEYKNYSVKIVKKLRADDVKELYDLLRSGSLRWAKLSVSEYRTAVQQLDDDISNGTVNLPSRSTRSDKGKKHTSSGKRNRNGEKELCRKRRKIGRRTGRKYRSDPIGSDDEDDDEEDDEDKEEEDKDGEKDNDKDEAKDDDEDEAKDDDEDEEKDDNGDEEKDDNEDEEKDDDEDEEKDDDEDEEKDDDEDKEEDNGDSEDKGRAGGDANNLDGDDNAEEFDPIGDMGQEDEF</sequence>
<proteinExistence type="predicted"/>
<feature type="region of interest" description="Disordered" evidence="1">
    <location>
        <begin position="1"/>
        <end position="73"/>
    </location>
</feature>
<feature type="compositionally biased region" description="Polar residues" evidence="1">
    <location>
        <begin position="110"/>
        <end position="128"/>
    </location>
</feature>
<feature type="region of interest" description="Disordered" evidence="1">
    <location>
        <begin position="521"/>
        <end position="702"/>
    </location>
</feature>
<feature type="compositionally biased region" description="Acidic residues" evidence="1">
    <location>
        <begin position="607"/>
        <end position="667"/>
    </location>
</feature>
<gene>
    <name evidence="2" type="ORF">DFJ43DRAFT_1035306</name>
</gene>
<protein>
    <submittedName>
        <fullName evidence="2">Uncharacterized protein</fullName>
    </submittedName>
</protein>
<feature type="compositionally biased region" description="Basic and acidic residues" evidence="1">
    <location>
        <begin position="596"/>
        <end position="606"/>
    </location>
</feature>
<evidence type="ECO:0000256" key="1">
    <source>
        <dbReference type="SAM" id="MobiDB-lite"/>
    </source>
</evidence>
<feature type="compositionally biased region" description="Low complexity" evidence="1">
    <location>
        <begin position="20"/>
        <end position="35"/>
    </location>
</feature>
<feature type="compositionally biased region" description="Polar residues" evidence="1">
    <location>
        <begin position="156"/>
        <end position="172"/>
    </location>
</feature>